<dbReference type="PANTHER" id="PTHR27002">
    <property type="entry name" value="RECEPTOR-LIKE SERINE/THREONINE-PROTEIN KINASE SD1-8"/>
    <property type="match status" value="1"/>
</dbReference>
<keyword evidence="3" id="KW-0547">Nucleotide-binding</keyword>
<accession>A0A8T2XBX6</accession>
<name>A0A8T2XBX6_POPDE</name>
<keyword evidence="7" id="KW-0812">Transmembrane</keyword>
<dbReference type="PROSITE" id="PS50948">
    <property type="entry name" value="PAN"/>
    <property type="match status" value="1"/>
</dbReference>
<keyword evidence="4" id="KW-0418">Kinase</keyword>
<protein>
    <recommendedName>
        <fullName evidence="8">Apple domain-containing protein</fullName>
    </recommendedName>
</protein>
<sequence length="422" mass="46556">MECLNNCQCEAFSYEEAETTKGGESESATCWIWTDDLRDIQEEYDGGRDLHVRVSVSDIESAATTCGTCGTNMIPYPLSTGPKCGDPAYLNFYCNLSSGQLNFKARGDTYRVTKINPGMHTFVIQTETADSCKSIKSNGNLLQLNQSSPFHVIRFCNVDLGNISSTISFTGGDEVEIGWDPPPEPTCFSSSDCKYWPNSSCSARIDGKKLCLCNAKFKWDGLKLKCTEAGHYSEKKDGSSIGKIPLSLIIAVALISLIALAVLSSTIVFICLQRRRMPKLRENMGIFPRNLGLHFNGSKRLVKDLIDSDRFNEDETKAIDAWNLWKEDKAMELLDQTLSKTCNTDQFVKCANVGLLCVQEDPGDRPTVSNILFMLGSETPTLPDPKQPAFVFRRCPSSRASSSSKPDTVSNNGLTVTLEDGR</sequence>
<evidence type="ECO:0000256" key="3">
    <source>
        <dbReference type="ARBA" id="ARBA00022741"/>
    </source>
</evidence>
<feature type="domain" description="Apple" evidence="8">
    <location>
        <begin position="1"/>
        <end position="55"/>
    </location>
</feature>
<dbReference type="Gene3D" id="1.10.510.10">
    <property type="entry name" value="Transferase(Phosphotransferase) domain 1"/>
    <property type="match status" value="1"/>
</dbReference>
<feature type="region of interest" description="Disordered" evidence="6">
    <location>
        <begin position="395"/>
        <end position="422"/>
    </location>
</feature>
<dbReference type="CDD" id="cd01098">
    <property type="entry name" value="PAN_AP_plant"/>
    <property type="match status" value="1"/>
</dbReference>
<dbReference type="EMBL" id="JACEGQ020000013">
    <property type="protein sequence ID" value="KAH8490520.1"/>
    <property type="molecule type" value="Genomic_DNA"/>
</dbReference>
<evidence type="ECO:0000256" key="6">
    <source>
        <dbReference type="SAM" id="MobiDB-lite"/>
    </source>
</evidence>
<dbReference type="AlphaFoldDB" id="A0A8T2XBX6"/>
<keyword evidence="1" id="KW-0723">Serine/threonine-protein kinase</keyword>
<dbReference type="Pfam" id="PF08276">
    <property type="entry name" value="PAN_2"/>
    <property type="match status" value="1"/>
</dbReference>
<evidence type="ECO:0000259" key="8">
    <source>
        <dbReference type="PROSITE" id="PS50948"/>
    </source>
</evidence>
<keyword evidence="2" id="KW-0808">Transferase</keyword>
<evidence type="ECO:0000256" key="5">
    <source>
        <dbReference type="ARBA" id="ARBA00022840"/>
    </source>
</evidence>
<dbReference type="GO" id="GO:0005524">
    <property type="term" value="F:ATP binding"/>
    <property type="evidence" value="ECO:0007669"/>
    <property type="project" value="UniProtKB-KW"/>
</dbReference>
<evidence type="ECO:0000256" key="1">
    <source>
        <dbReference type="ARBA" id="ARBA00022527"/>
    </source>
</evidence>
<dbReference type="GO" id="GO:0004674">
    <property type="term" value="F:protein serine/threonine kinase activity"/>
    <property type="evidence" value="ECO:0007669"/>
    <property type="project" value="UniProtKB-KW"/>
</dbReference>
<evidence type="ECO:0000313" key="9">
    <source>
        <dbReference type="EMBL" id="KAH8490520.1"/>
    </source>
</evidence>
<keyword evidence="10" id="KW-1185">Reference proteome</keyword>
<feature type="compositionally biased region" description="Polar residues" evidence="6">
    <location>
        <begin position="405"/>
        <end position="415"/>
    </location>
</feature>
<comment type="caution">
    <text evidence="9">The sequence shown here is derived from an EMBL/GenBank/DDBJ whole genome shotgun (WGS) entry which is preliminary data.</text>
</comment>
<evidence type="ECO:0000256" key="7">
    <source>
        <dbReference type="SAM" id="Phobius"/>
    </source>
</evidence>
<dbReference type="InterPro" id="IPR003609">
    <property type="entry name" value="Pan_app"/>
</dbReference>
<dbReference type="PANTHER" id="PTHR27002:SF1111">
    <property type="entry name" value="NON-SPECIFIC SERINE_THREONINE PROTEIN KINASE"/>
    <property type="match status" value="1"/>
</dbReference>
<organism evidence="9 10">
    <name type="scientific">Populus deltoides</name>
    <name type="common">Eastern poplar</name>
    <name type="synonym">Eastern cottonwood</name>
    <dbReference type="NCBI Taxonomy" id="3696"/>
    <lineage>
        <taxon>Eukaryota</taxon>
        <taxon>Viridiplantae</taxon>
        <taxon>Streptophyta</taxon>
        <taxon>Embryophyta</taxon>
        <taxon>Tracheophyta</taxon>
        <taxon>Spermatophyta</taxon>
        <taxon>Magnoliopsida</taxon>
        <taxon>eudicotyledons</taxon>
        <taxon>Gunneridae</taxon>
        <taxon>Pentapetalae</taxon>
        <taxon>rosids</taxon>
        <taxon>fabids</taxon>
        <taxon>Malpighiales</taxon>
        <taxon>Salicaceae</taxon>
        <taxon>Saliceae</taxon>
        <taxon>Populus</taxon>
    </lineage>
</organism>
<dbReference type="Proteomes" id="UP000807159">
    <property type="component" value="Chromosome 13"/>
</dbReference>
<proteinExistence type="predicted"/>
<evidence type="ECO:0000256" key="4">
    <source>
        <dbReference type="ARBA" id="ARBA00022777"/>
    </source>
</evidence>
<evidence type="ECO:0000313" key="10">
    <source>
        <dbReference type="Proteomes" id="UP000807159"/>
    </source>
</evidence>
<dbReference type="InterPro" id="IPR021820">
    <property type="entry name" value="S-locus_recpt_kinase_C"/>
</dbReference>
<keyword evidence="5" id="KW-0067">ATP-binding</keyword>
<reference evidence="9" key="1">
    <citation type="journal article" date="2021" name="J. Hered.">
        <title>Genome Assembly of Salicaceae Populus deltoides (Eastern Cottonwood) I-69 Based on Nanopore Sequencing and Hi-C Technologies.</title>
        <authorList>
            <person name="Bai S."/>
            <person name="Wu H."/>
            <person name="Zhang J."/>
            <person name="Pan Z."/>
            <person name="Zhao W."/>
            <person name="Li Z."/>
            <person name="Tong C."/>
        </authorList>
    </citation>
    <scope>NUCLEOTIDE SEQUENCE</scope>
    <source>
        <tissue evidence="9">Leaf</tissue>
    </source>
</reference>
<keyword evidence="7" id="KW-0472">Membrane</keyword>
<keyword evidence="7" id="KW-1133">Transmembrane helix</keyword>
<evidence type="ECO:0000256" key="2">
    <source>
        <dbReference type="ARBA" id="ARBA00022679"/>
    </source>
</evidence>
<feature type="transmembrane region" description="Helical" evidence="7">
    <location>
        <begin position="246"/>
        <end position="272"/>
    </location>
</feature>
<dbReference type="GO" id="GO:0005886">
    <property type="term" value="C:plasma membrane"/>
    <property type="evidence" value="ECO:0007669"/>
    <property type="project" value="TreeGrafter"/>
</dbReference>
<dbReference type="Pfam" id="PF11883">
    <property type="entry name" value="DUF3403"/>
    <property type="match status" value="1"/>
</dbReference>
<gene>
    <name evidence="9" type="ORF">H0E87_022889</name>
</gene>